<sequence length="182" mass="19151">MVTYRPFALVLLALGLLAALSPSEISAQCLLCTDRDTGSTVTDNRASNDEDRIPLRVTVVADLDFPLLVSDGRGGSITLDPSSGQSRADGTVSTMGGSGFSGRAVVEGSPGRTIRIDLPQEVRLSSTGGGEVRITNIVSSLPPRARLGPDGRLEFSFGGRLELDGRADGDFRGRIPITVSYE</sequence>
<dbReference type="RefSeq" id="WP_169944441.1">
    <property type="nucleotide sequence ID" value="NZ_CP053015.1"/>
</dbReference>
<accession>A0A6M4AY24</accession>
<dbReference type="InterPro" id="IPR025514">
    <property type="entry name" value="DUF4402"/>
</dbReference>
<keyword evidence="2" id="KW-0732">Signal</keyword>
<dbReference type="EMBL" id="CP053015">
    <property type="protein sequence ID" value="QJQ31881.1"/>
    <property type="molecule type" value="Genomic_DNA"/>
</dbReference>
<keyword evidence="4" id="KW-1185">Reference proteome</keyword>
<feature type="signal peptide" evidence="2">
    <location>
        <begin position="1"/>
        <end position="27"/>
    </location>
</feature>
<dbReference type="Proteomes" id="UP000503018">
    <property type="component" value="Chromosome"/>
</dbReference>
<dbReference type="AlphaFoldDB" id="A0A6M4AY24"/>
<name>A0A6M4AY24_9SPHN</name>
<evidence type="ECO:0000313" key="3">
    <source>
        <dbReference type="EMBL" id="QJQ31881.1"/>
    </source>
</evidence>
<protein>
    <submittedName>
        <fullName evidence="3">DUF4402 domain-containing protein</fullName>
    </submittedName>
</protein>
<feature type="compositionally biased region" description="Polar residues" evidence="1">
    <location>
        <begin position="79"/>
        <end position="95"/>
    </location>
</feature>
<gene>
    <name evidence="3" type="ORF">GV829_04980</name>
</gene>
<dbReference type="KEGG" id="slan:GV829_04980"/>
<feature type="chain" id="PRO_5026662958" evidence="2">
    <location>
        <begin position="28"/>
        <end position="182"/>
    </location>
</feature>
<evidence type="ECO:0000313" key="4">
    <source>
        <dbReference type="Proteomes" id="UP000503018"/>
    </source>
</evidence>
<organism evidence="3 4">
    <name type="scientific">Sphingomonas lacunae</name>
    <dbReference type="NCBI Taxonomy" id="2698828"/>
    <lineage>
        <taxon>Bacteria</taxon>
        <taxon>Pseudomonadati</taxon>
        <taxon>Pseudomonadota</taxon>
        <taxon>Alphaproteobacteria</taxon>
        <taxon>Sphingomonadales</taxon>
        <taxon>Sphingomonadaceae</taxon>
        <taxon>Sphingomonas</taxon>
    </lineage>
</organism>
<feature type="region of interest" description="Disordered" evidence="1">
    <location>
        <begin position="76"/>
        <end position="104"/>
    </location>
</feature>
<reference evidence="3 4" key="1">
    <citation type="submission" date="2020-01" db="EMBL/GenBank/DDBJ databases">
        <title>Sphingomonas sp. strain CSW-10.</title>
        <authorList>
            <person name="Chen W.-M."/>
        </authorList>
    </citation>
    <scope>NUCLEOTIDE SEQUENCE [LARGE SCALE GENOMIC DNA]</scope>
    <source>
        <strain evidence="3 4">CSW-10</strain>
    </source>
</reference>
<proteinExistence type="predicted"/>
<dbReference type="Pfam" id="PF14352">
    <property type="entry name" value="DUF4402"/>
    <property type="match status" value="1"/>
</dbReference>
<evidence type="ECO:0000256" key="1">
    <source>
        <dbReference type="SAM" id="MobiDB-lite"/>
    </source>
</evidence>
<evidence type="ECO:0000256" key="2">
    <source>
        <dbReference type="SAM" id="SignalP"/>
    </source>
</evidence>